<comment type="caution">
    <text evidence="1">The sequence shown here is derived from an EMBL/GenBank/DDBJ whole genome shotgun (WGS) entry which is preliminary data.</text>
</comment>
<proteinExistence type="predicted"/>
<sequence length="410" mass="48376">MTTKISSKNVLQAYGVSSRIIELINRKNNILFKDLNWLEVGYLYMYAKHLRKELQPWINKIQKHFSQNDYESMIIFGLARNHEELKGLLVNEITCIKSVLPLHEFHTAIQILPKLNEENKNLTMDWIKDLSMKQKSEDSKIYCLLAYRDLCPSQEEKEEIVDMIIDVINKATVAIQDHELKKLYKKIPDERIATLWLNTMKDSKYFRDWVDAAVVSGRDEFFEKAKNAQIVGVTSDICRMMGEHYTESKDPRILDLWVHVIEHFHAKKESNIIGYCIEAYQATKDQRFFTFAKANTSYFDQVKKLYELQPDDDLLESLKKLCGYFKQAVEGLILTGNMYFLLEAQKYIREQWEYAIQHSLELYNELNTDPKKYKKQLNYFKGFVEGNMMTMWTASKSTHDREKLFKLLAS</sequence>
<name>K1XYV7_9BACT</name>
<accession>K1XYV7</accession>
<protein>
    <submittedName>
        <fullName evidence="1">Uncharacterized protein</fullName>
    </submittedName>
</protein>
<dbReference type="AlphaFoldDB" id="K1XYV7"/>
<evidence type="ECO:0000313" key="1">
    <source>
        <dbReference type="EMBL" id="EKD25518.1"/>
    </source>
</evidence>
<dbReference type="EMBL" id="AMFJ01036047">
    <property type="protein sequence ID" value="EKD25518.1"/>
    <property type="molecule type" value="Genomic_DNA"/>
</dbReference>
<gene>
    <name evidence="1" type="ORF">ACD_80C00040G0005</name>
</gene>
<reference evidence="1" key="1">
    <citation type="journal article" date="2012" name="Science">
        <title>Fermentation, hydrogen, and sulfur metabolism in multiple uncultivated bacterial phyla.</title>
        <authorList>
            <person name="Wrighton K.C."/>
            <person name="Thomas B.C."/>
            <person name="Sharon I."/>
            <person name="Miller C.S."/>
            <person name="Castelle C.J."/>
            <person name="VerBerkmoes N.C."/>
            <person name="Wilkins M.J."/>
            <person name="Hettich R.L."/>
            <person name="Lipton M.S."/>
            <person name="Williams K.H."/>
            <person name="Long P.E."/>
            <person name="Banfield J.F."/>
        </authorList>
    </citation>
    <scope>NUCLEOTIDE SEQUENCE [LARGE SCALE GENOMIC DNA]</scope>
</reference>
<organism evidence="1">
    <name type="scientific">uncultured bacterium</name>
    <name type="common">gcode 4</name>
    <dbReference type="NCBI Taxonomy" id="1234023"/>
    <lineage>
        <taxon>Bacteria</taxon>
        <taxon>environmental samples</taxon>
    </lineage>
</organism>